<dbReference type="GO" id="GO:0047617">
    <property type="term" value="F:fatty acyl-CoA hydrolase activity"/>
    <property type="evidence" value="ECO:0007669"/>
    <property type="project" value="InterPro"/>
</dbReference>
<dbReference type="RefSeq" id="WP_053427820.1">
    <property type="nucleotide sequence ID" value="NZ_JAUKEE010000001.1"/>
</dbReference>
<keyword evidence="5" id="KW-1185">Reference proteome</keyword>
<dbReference type="Pfam" id="PF03061">
    <property type="entry name" value="4HBT"/>
    <property type="match status" value="1"/>
</dbReference>
<gene>
    <name evidence="4" type="ORF">AF331_07135</name>
</gene>
<dbReference type="Proteomes" id="UP000037405">
    <property type="component" value="Unassembled WGS sequence"/>
</dbReference>
<dbReference type="NCBIfam" id="TIGR00369">
    <property type="entry name" value="unchar_dom_1"/>
    <property type="match status" value="1"/>
</dbReference>
<evidence type="ECO:0000256" key="2">
    <source>
        <dbReference type="ARBA" id="ARBA00022801"/>
    </source>
</evidence>
<dbReference type="PANTHER" id="PTHR21660">
    <property type="entry name" value="THIOESTERASE SUPERFAMILY MEMBER-RELATED"/>
    <property type="match status" value="1"/>
</dbReference>
<dbReference type="Gene3D" id="3.10.129.10">
    <property type="entry name" value="Hotdog Thioesterase"/>
    <property type="match status" value="1"/>
</dbReference>
<name>A0A0M0GT99_9BACI</name>
<reference evidence="5" key="1">
    <citation type="submission" date="2015-07" db="EMBL/GenBank/DDBJ databases">
        <title>Fjat-14235 jcm11544.</title>
        <authorList>
            <person name="Liu B."/>
            <person name="Wang J."/>
            <person name="Zhu Y."/>
            <person name="Liu G."/>
            <person name="Chen Q."/>
            <person name="Chen Z."/>
            <person name="Lan J."/>
            <person name="Che J."/>
            <person name="Ge C."/>
            <person name="Shi H."/>
            <person name="Pan Z."/>
            <person name="Liu X."/>
        </authorList>
    </citation>
    <scope>NUCLEOTIDE SEQUENCE [LARGE SCALE GENOMIC DNA]</scope>
    <source>
        <strain evidence="5">JCM 11544</strain>
    </source>
</reference>
<dbReference type="AlphaFoldDB" id="A0A0M0GT99"/>
<comment type="similarity">
    <text evidence="1">Belongs to the thioesterase PaaI family.</text>
</comment>
<dbReference type="PANTHER" id="PTHR21660:SF1">
    <property type="entry name" value="ACYL-COENZYME A THIOESTERASE 13"/>
    <property type="match status" value="1"/>
</dbReference>
<protein>
    <submittedName>
        <fullName evidence="4">Thioesterase</fullName>
    </submittedName>
</protein>
<sequence>MKEDLAKLLNECMEYASEEDLHSLGQMLAGMRKKQEDGGPLLGGVFGMEWGEQDETLTLTIPITPLTHNSLGIVHGGITATMVDTIMGTLANRALPSGYGAVTTNLNVHYLAPGTGGELTATGQILHHGTKTMVVEGKVIRSDGKVIAHSTGSFFIFKK</sequence>
<dbReference type="InterPro" id="IPR006683">
    <property type="entry name" value="Thioestr_dom"/>
</dbReference>
<dbReference type="CDD" id="cd03443">
    <property type="entry name" value="PaaI_thioesterase"/>
    <property type="match status" value="1"/>
</dbReference>
<dbReference type="OrthoDB" id="2139465at2"/>
<dbReference type="STRING" id="189381.GCA_900166615_02848"/>
<accession>A0A0M0GT99</accession>
<evidence type="ECO:0000259" key="3">
    <source>
        <dbReference type="Pfam" id="PF03061"/>
    </source>
</evidence>
<comment type="caution">
    <text evidence="4">The sequence shown here is derived from an EMBL/GenBank/DDBJ whole genome shotgun (WGS) entry which is preliminary data.</text>
</comment>
<dbReference type="InterPro" id="IPR003736">
    <property type="entry name" value="PAAI_dom"/>
</dbReference>
<evidence type="ECO:0000256" key="1">
    <source>
        <dbReference type="ARBA" id="ARBA00008324"/>
    </source>
</evidence>
<keyword evidence="2" id="KW-0378">Hydrolase</keyword>
<proteinExistence type="inferred from homology"/>
<evidence type="ECO:0000313" key="4">
    <source>
        <dbReference type="EMBL" id="KON92712.1"/>
    </source>
</evidence>
<feature type="domain" description="Thioesterase" evidence="3">
    <location>
        <begin position="72"/>
        <end position="147"/>
    </location>
</feature>
<dbReference type="SUPFAM" id="SSF54637">
    <property type="entry name" value="Thioesterase/thiol ester dehydrase-isomerase"/>
    <property type="match status" value="1"/>
</dbReference>
<dbReference type="PATRIC" id="fig|189381.12.peg.1577"/>
<organism evidence="4 5">
    <name type="scientific">Rossellomorea marisflavi</name>
    <dbReference type="NCBI Taxonomy" id="189381"/>
    <lineage>
        <taxon>Bacteria</taxon>
        <taxon>Bacillati</taxon>
        <taxon>Bacillota</taxon>
        <taxon>Bacilli</taxon>
        <taxon>Bacillales</taxon>
        <taxon>Bacillaceae</taxon>
        <taxon>Rossellomorea</taxon>
    </lineage>
</organism>
<evidence type="ECO:0000313" key="5">
    <source>
        <dbReference type="Proteomes" id="UP000037405"/>
    </source>
</evidence>
<dbReference type="InterPro" id="IPR029069">
    <property type="entry name" value="HotDog_dom_sf"/>
</dbReference>
<dbReference type="InterPro" id="IPR039298">
    <property type="entry name" value="ACOT13"/>
</dbReference>
<dbReference type="EMBL" id="LGUE01000001">
    <property type="protein sequence ID" value="KON92712.1"/>
    <property type="molecule type" value="Genomic_DNA"/>
</dbReference>